<dbReference type="Proteomes" id="UP000294721">
    <property type="component" value="Unassembled WGS sequence"/>
</dbReference>
<evidence type="ECO:0000313" key="3">
    <source>
        <dbReference type="EMBL" id="TCP04888.1"/>
    </source>
</evidence>
<protein>
    <submittedName>
        <fullName evidence="3">Acyl-CoA thioester hydrolase</fullName>
    </submittedName>
    <submittedName>
        <fullName evidence="4">Acyl-CoA thioesterase</fullName>
    </submittedName>
</protein>
<name>A0AAE9KJ09_9NEIS</name>
<dbReference type="KEGG" id="usu:LVJ78_04885"/>
<reference evidence="4" key="3">
    <citation type="journal article" date="2022" name="Res Sq">
        <title>Evolution of multicellular longitudinally dividing oral cavity symbionts (Neisseriaceae).</title>
        <authorList>
            <person name="Nyongesa S."/>
            <person name="Weber P."/>
            <person name="Bernet E."/>
            <person name="Pullido F."/>
            <person name="Nieckarz M."/>
            <person name="Delaby M."/>
            <person name="Nieves C."/>
            <person name="Viehboeck T."/>
            <person name="Krause N."/>
            <person name="Rivera-Millot A."/>
            <person name="Nakamura A."/>
            <person name="Vischer N."/>
            <person name="VanNieuwenhze M."/>
            <person name="Brun Y."/>
            <person name="Cava F."/>
            <person name="Bulgheresi S."/>
            <person name="Veyrier F."/>
        </authorList>
    </citation>
    <scope>NUCLEOTIDE SEQUENCE</scope>
    <source>
        <strain evidence="4">1258/02</strain>
    </source>
</reference>
<dbReference type="InterPro" id="IPR029069">
    <property type="entry name" value="HotDog_dom_sf"/>
</dbReference>
<dbReference type="Gene3D" id="3.10.129.10">
    <property type="entry name" value="Hotdog Thioesterase"/>
    <property type="match status" value="1"/>
</dbReference>
<dbReference type="RefSeq" id="WP_132954089.1">
    <property type="nucleotide sequence ID" value="NZ_CP091507.1"/>
</dbReference>
<reference evidence="3 5" key="1">
    <citation type="submission" date="2019-03" db="EMBL/GenBank/DDBJ databases">
        <title>Genomic Encyclopedia of Type Strains, Phase IV (KMG-IV): sequencing the most valuable type-strain genomes for metagenomic binning, comparative biology and taxonomic classification.</title>
        <authorList>
            <person name="Goeker M."/>
        </authorList>
    </citation>
    <scope>NUCLEOTIDE SEQUENCE [LARGE SCALE GENOMIC DNA]</scope>
    <source>
        <strain evidence="3 5">DSM 17474</strain>
    </source>
</reference>
<dbReference type="Proteomes" id="UP000829756">
    <property type="component" value="Chromosome"/>
</dbReference>
<dbReference type="GO" id="GO:0047617">
    <property type="term" value="F:fatty acyl-CoA hydrolase activity"/>
    <property type="evidence" value="ECO:0007669"/>
    <property type="project" value="TreeGrafter"/>
</dbReference>
<accession>A0AAE9KJ09</accession>
<dbReference type="PANTHER" id="PTHR31793">
    <property type="entry name" value="4-HYDROXYBENZOYL-COA THIOESTERASE FAMILY MEMBER"/>
    <property type="match status" value="1"/>
</dbReference>
<dbReference type="AlphaFoldDB" id="A0AAE9KJ09"/>
<dbReference type="SUPFAM" id="SSF54637">
    <property type="entry name" value="Thioesterase/thiol ester dehydrase-isomerase"/>
    <property type="match status" value="1"/>
</dbReference>
<proteinExistence type="inferred from homology"/>
<keyword evidence="2 3" id="KW-0378">Hydrolase</keyword>
<dbReference type="PANTHER" id="PTHR31793:SF27">
    <property type="entry name" value="NOVEL THIOESTERASE SUPERFAMILY DOMAIN AND SAPOSIN A-TYPE DOMAIN CONTAINING PROTEIN (0610012H03RIK)"/>
    <property type="match status" value="1"/>
</dbReference>
<reference evidence="4" key="2">
    <citation type="submission" date="2021-12" db="EMBL/GenBank/DDBJ databases">
        <authorList>
            <person name="Veyrier F.J."/>
        </authorList>
    </citation>
    <scope>NUCLEOTIDE SEQUENCE</scope>
    <source>
        <strain evidence="4">1258/02</strain>
    </source>
</reference>
<evidence type="ECO:0000313" key="6">
    <source>
        <dbReference type="Proteomes" id="UP000829756"/>
    </source>
</evidence>
<organism evidence="4 6">
    <name type="scientific">Uruburuella suis</name>
    <dbReference type="NCBI Taxonomy" id="252130"/>
    <lineage>
        <taxon>Bacteria</taxon>
        <taxon>Pseudomonadati</taxon>
        <taxon>Pseudomonadota</taxon>
        <taxon>Betaproteobacteria</taxon>
        <taxon>Neisseriales</taxon>
        <taxon>Neisseriaceae</taxon>
        <taxon>Uruburuella</taxon>
    </lineage>
</organism>
<comment type="similarity">
    <text evidence="1">Belongs to the 4-hydroxybenzoyl-CoA thioesterase family.</text>
</comment>
<keyword evidence="5" id="KW-1185">Reference proteome</keyword>
<evidence type="ECO:0000313" key="4">
    <source>
        <dbReference type="EMBL" id="UOO80342.1"/>
    </source>
</evidence>
<evidence type="ECO:0000313" key="5">
    <source>
        <dbReference type="Proteomes" id="UP000294721"/>
    </source>
</evidence>
<dbReference type="InterPro" id="IPR050563">
    <property type="entry name" value="4-hydroxybenzoyl-CoA_TE"/>
</dbReference>
<evidence type="ECO:0000256" key="1">
    <source>
        <dbReference type="ARBA" id="ARBA00005953"/>
    </source>
</evidence>
<dbReference type="EMBL" id="SLXE01000017">
    <property type="protein sequence ID" value="TCP04888.1"/>
    <property type="molecule type" value="Genomic_DNA"/>
</dbReference>
<dbReference type="InterPro" id="IPR006684">
    <property type="entry name" value="YbgC/YbaW"/>
</dbReference>
<evidence type="ECO:0000256" key="2">
    <source>
        <dbReference type="ARBA" id="ARBA00022801"/>
    </source>
</evidence>
<dbReference type="CDD" id="cd00586">
    <property type="entry name" value="4HBT"/>
    <property type="match status" value="1"/>
</dbReference>
<dbReference type="PIRSF" id="PIRSF003230">
    <property type="entry name" value="YbgC"/>
    <property type="match status" value="1"/>
</dbReference>
<dbReference type="Pfam" id="PF13279">
    <property type="entry name" value="4HBT_2"/>
    <property type="match status" value="1"/>
</dbReference>
<sequence length="145" mass="16508">MAKHVYCRHRTEIEVPFFDVDAMHIVWHGHYVKYLEVARCAFLTEIGYDYNEMGRQGFSWPVVQLNLKYVKPARFGQKIYVDLALVEIESCLRIDYTISDAQSGAKLTKASTTQVAVALESGEMQFQTPASWLAAVAKHKSFQTA</sequence>
<gene>
    <name evidence="3" type="ORF">EV680_11728</name>
    <name evidence="4" type="ORF">LVJ78_04885</name>
</gene>
<dbReference type="EMBL" id="CP091507">
    <property type="protein sequence ID" value="UOO80342.1"/>
    <property type="molecule type" value="Genomic_DNA"/>
</dbReference>